<gene>
    <name evidence="2" type="ORF">H8S00_12245</name>
</gene>
<dbReference type="RefSeq" id="WP_118589057.1">
    <property type="nucleotide sequence ID" value="NZ_JACOOZ010000010.1"/>
</dbReference>
<protein>
    <submittedName>
        <fullName evidence="2">Metallophosphatase family protein</fullName>
    </submittedName>
</protein>
<feature type="domain" description="Calcineurin-like phosphoesterase" evidence="1">
    <location>
        <begin position="5"/>
        <end position="70"/>
    </location>
</feature>
<dbReference type="Proteomes" id="UP000597877">
    <property type="component" value="Unassembled WGS sequence"/>
</dbReference>
<dbReference type="InterPro" id="IPR029052">
    <property type="entry name" value="Metallo-depent_PP-like"/>
</dbReference>
<evidence type="ECO:0000313" key="3">
    <source>
        <dbReference type="Proteomes" id="UP000597877"/>
    </source>
</evidence>
<evidence type="ECO:0000259" key="1">
    <source>
        <dbReference type="Pfam" id="PF00149"/>
    </source>
</evidence>
<dbReference type="Pfam" id="PF00149">
    <property type="entry name" value="Metallophos"/>
    <property type="match status" value="1"/>
</dbReference>
<dbReference type="Gene3D" id="3.60.21.10">
    <property type="match status" value="1"/>
</dbReference>
<evidence type="ECO:0000313" key="2">
    <source>
        <dbReference type="EMBL" id="MBC5668740.1"/>
    </source>
</evidence>
<name>A0ABR7F7A6_9FIRM</name>
<accession>A0ABR7F7A6</accession>
<dbReference type="SUPFAM" id="SSF56300">
    <property type="entry name" value="Metallo-dependent phosphatases"/>
    <property type="match status" value="1"/>
</dbReference>
<dbReference type="EMBL" id="JACOOZ010000010">
    <property type="protein sequence ID" value="MBC5668740.1"/>
    <property type="molecule type" value="Genomic_DNA"/>
</dbReference>
<keyword evidence="3" id="KW-1185">Reference proteome</keyword>
<sequence>MIKLISPTTQDQIILLGDIFDRGGAEPDPVGVYFRICGLNTNVKWIRGNHDHLLAKYIYTYYGTVPKKRSNLQPYRYNLFDLMKDRLTEADMLNLADQIMDLPLHIERIIR</sequence>
<organism evidence="2 3">
    <name type="scientific">Eubacterium segne</name>
    <dbReference type="NCBI Taxonomy" id="2763045"/>
    <lineage>
        <taxon>Bacteria</taxon>
        <taxon>Bacillati</taxon>
        <taxon>Bacillota</taxon>
        <taxon>Clostridia</taxon>
        <taxon>Eubacteriales</taxon>
        <taxon>Eubacteriaceae</taxon>
        <taxon>Eubacterium</taxon>
    </lineage>
</organism>
<dbReference type="CDD" id="cd00838">
    <property type="entry name" value="MPP_superfamily"/>
    <property type="match status" value="1"/>
</dbReference>
<comment type="caution">
    <text evidence="2">The sequence shown here is derived from an EMBL/GenBank/DDBJ whole genome shotgun (WGS) entry which is preliminary data.</text>
</comment>
<dbReference type="InterPro" id="IPR004843">
    <property type="entry name" value="Calcineurin-like_PHP"/>
</dbReference>
<proteinExistence type="predicted"/>
<reference evidence="2 3" key="1">
    <citation type="submission" date="2020-08" db="EMBL/GenBank/DDBJ databases">
        <title>Genome public.</title>
        <authorList>
            <person name="Liu C."/>
            <person name="Sun Q."/>
        </authorList>
    </citation>
    <scope>NUCLEOTIDE SEQUENCE [LARGE SCALE GENOMIC DNA]</scope>
    <source>
        <strain evidence="2 3">BX4</strain>
    </source>
</reference>